<gene>
    <name evidence="1" type="ORF">HanXRQr2_Chr11g0506771</name>
</gene>
<keyword evidence="2" id="KW-1185">Reference proteome</keyword>
<accession>A0A9K3N190</accession>
<evidence type="ECO:0000313" key="2">
    <source>
        <dbReference type="Proteomes" id="UP000215914"/>
    </source>
</evidence>
<dbReference type="EMBL" id="MNCJ02000326">
    <property type="protein sequence ID" value="KAF5783337.1"/>
    <property type="molecule type" value="Genomic_DNA"/>
</dbReference>
<reference evidence="1" key="1">
    <citation type="journal article" date="2017" name="Nature">
        <title>The sunflower genome provides insights into oil metabolism, flowering and Asterid evolution.</title>
        <authorList>
            <person name="Badouin H."/>
            <person name="Gouzy J."/>
            <person name="Grassa C.J."/>
            <person name="Murat F."/>
            <person name="Staton S.E."/>
            <person name="Cottret L."/>
            <person name="Lelandais-Briere C."/>
            <person name="Owens G.L."/>
            <person name="Carrere S."/>
            <person name="Mayjonade B."/>
            <person name="Legrand L."/>
            <person name="Gill N."/>
            <person name="Kane N.C."/>
            <person name="Bowers J.E."/>
            <person name="Hubner S."/>
            <person name="Bellec A."/>
            <person name="Berard A."/>
            <person name="Berges H."/>
            <person name="Blanchet N."/>
            <person name="Boniface M.C."/>
            <person name="Brunel D."/>
            <person name="Catrice O."/>
            <person name="Chaidir N."/>
            <person name="Claudel C."/>
            <person name="Donnadieu C."/>
            <person name="Faraut T."/>
            <person name="Fievet G."/>
            <person name="Helmstetter N."/>
            <person name="King M."/>
            <person name="Knapp S.J."/>
            <person name="Lai Z."/>
            <person name="Le Paslier M.C."/>
            <person name="Lippi Y."/>
            <person name="Lorenzon L."/>
            <person name="Mandel J.R."/>
            <person name="Marage G."/>
            <person name="Marchand G."/>
            <person name="Marquand E."/>
            <person name="Bret-Mestries E."/>
            <person name="Morien E."/>
            <person name="Nambeesan S."/>
            <person name="Nguyen T."/>
            <person name="Pegot-Espagnet P."/>
            <person name="Pouilly N."/>
            <person name="Raftis F."/>
            <person name="Sallet E."/>
            <person name="Schiex T."/>
            <person name="Thomas J."/>
            <person name="Vandecasteele C."/>
            <person name="Vares D."/>
            <person name="Vear F."/>
            <person name="Vautrin S."/>
            <person name="Crespi M."/>
            <person name="Mangin B."/>
            <person name="Burke J.M."/>
            <person name="Salse J."/>
            <person name="Munos S."/>
            <person name="Vincourt P."/>
            <person name="Rieseberg L.H."/>
            <person name="Langlade N.B."/>
        </authorList>
    </citation>
    <scope>NUCLEOTIDE SEQUENCE</scope>
    <source>
        <tissue evidence="1">Leaves</tissue>
    </source>
</reference>
<comment type="caution">
    <text evidence="1">The sequence shown here is derived from an EMBL/GenBank/DDBJ whole genome shotgun (WGS) entry which is preliminary data.</text>
</comment>
<sequence length="104" mass="11733">MTWAHKLMKPTAEKASPRTWAQLIPTDLPPHLKSQTCIKTKGEKAKSGPRTWLGTRSLCLESFPDSSHSSRLRRHLASMMRTPPSLHLIHDRPESALLSRPQGM</sequence>
<proteinExistence type="predicted"/>
<dbReference type="Gramene" id="mRNA:HanXRQr2_Chr11g0506771">
    <property type="protein sequence ID" value="mRNA:HanXRQr2_Chr11g0506771"/>
    <property type="gene ID" value="HanXRQr2_Chr11g0506771"/>
</dbReference>
<organism evidence="1 2">
    <name type="scientific">Helianthus annuus</name>
    <name type="common">Common sunflower</name>
    <dbReference type="NCBI Taxonomy" id="4232"/>
    <lineage>
        <taxon>Eukaryota</taxon>
        <taxon>Viridiplantae</taxon>
        <taxon>Streptophyta</taxon>
        <taxon>Embryophyta</taxon>
        <taxon>Tracheophyta</taxon>
        <taxon>Spermatophyta</taxon>
        <taxon>Magnoliopsida</taxon>
        <taxon>eudicotyledons</taxon>
        <taxon>Gunneridae</taxon>
        <taxon>Pentapetalae</taxon>
        <taxon>asterids</taxon>
        <taxon>campanulids</taxon>
        <taxon>Asterales</taxon>
        <taxon>Asteraceae</taxon>
        <taxon>Asteroideae</taxon>
        <taxon>Heliantheae alliance</taxon>
        <taxon>Heliantheae</taxon>
        <taxon>Helianthus</taxon>
    </lineage>
</organism>
<dbReference type="AlphaFoldDB" id="A0A9K3N190"/>
<protein>
    <submittedName>
        <fullName evidence="1">Uncharacterized protein</fullName>
    </submittedName>
</protein>
<dbReference type="Proteomes" id="UP000215914">
    <property type="component" value="Unassembled WGS sequence"/>
</dbReference>
<reference evidence="1" key="2">
    <citation type="submission" date="2020-06" db="EMBL/GenBank/DDBJ databases">
        <title>Helianthus annuus Genome sequencing and assembly Release 2.</title>
        <authorList>
            <person name="Gouzy J."/>
            <person name="Langlade N."/>
            <person name="Munos S."/>
        </authorList>
    </citation>
    <scope>NUCLEOTIDE SEQUENCE</scope>
    <source>
        <tissue evidence="1">Leaves</tissue>
    </source>
</reference>
<name>A0A9K3N190_HELAN</name>
<evidence type="ECO:0000313" key="1">
    <source>
        <dbReference type="EMBL" id="KAF5783337.1"/>
    </source>
</evidence>